<evidence type="ECO:0000259" key="3">
    <source>
        <dbReference type="Pfam" id="PF19305"/>
    </source>
</evidence>
<accession>A0A1D3L4Q0</accession>
<keyword evidence="5" id="KW-1185">Reference proteome</keyword>
<evidence type="ECO:0008006" key="6">
    <source>
        <dbReference type="Google" id="ProtNLM"/>
    </source>
</evidence>
<dbReference type="GO" id="GO:0016829">
    <property type="term" value="F:lyase activity"/>
    <property type="evidence" value="ECO:0007669"/>
    <property type="project" value="InterPro"/>
</dbReference>
<dbReference type="InterPro" id="IPR042188">
    <property type="entry name" value="MmgE/PrpD_sf_2"/>
</dbReference>
<dbReference type="GeneID" id="30412730"/>
<feature type="domain" description="MmgE/PrpD C-terminal" evidence="3">
    <location>
        <begin position="268"/>
        <end position="423"/>
    </location>
</feature>
<reference evidence="4 5" key="1">
    <citation type="submission" date="2016-08" db="EMBL/GenBank/DDBJ databases">
        <authorList>
            <person name="Seilhamer J.J."/>
        </authorList>
    </citation>
    <scope>NUCLEOTIDE SEQUENCE [LARGE SCALE GENOMIC DNA]</scope>
    <source>
        <strain evidence="4">Buetzberg</strain>
    </source>
</reference>
<dbReference type="SUPFAM" id="SSF103378">
    <property type="entry name" value="2-methylcitrate dehydratase PrpD"/>
    <property type="match status" value="1"/>
</dbReference>
<name>A0A1D3L4Q0_9EURY</name>
<dbReference type="InterPro" id="IPR036148">
    <property type="entry name" value="MmgE/PrpD_sf"/>
</dbReference>
<evidence type="ECO:0000256" key="1">
    <source>
        <dbReference type="ARBA" id="ARBA00006174"/>
    </source>
</evidence>
<evidence type="ECO:0000313" key="5">
    <source>
        <dbReference type="Proteomes" id="UP000094707"/>
    </source>
</evidence>
<gene>
    <name evidence="4" type="primary">yxeQ</name>
    <name evidence="4" type="ORF">MCBB_1891</name>
</gene>
<dbReference type="EMBL" id="LT607756">
    <property type="protein sequence ID" value="SCG86440.1"/>
    <property type="molecule type" value="Genomic_DNA"/>
</dbReference>
<protein>
    <recommendedName>
        <fullName evidence="6">2-methylcitrate dehydratase</fullName>
    </recommendedName>
</protein>
<dbReference type="InterPro" id="IPR045336">
    <property type="entry name" value="MmgE_PrpD_N"/>
</dbReference>
<dbReference type="Proteomes" id="UP000094707">
    <property type="component" value="Chromosome I"/>
</dbReference>
<sequence>MIAEKLSELTVQTSYSKIPDEAVEKAKLCFLDFLGVALRGSQGKSSKKVRNILPPGEESSILGAGKSTPMDASLANGVAAHSMDLDDGHRIAQLHPGCCIIPAALALCESKKKDGKDLITSIVAGYSTAVTMGILANPGHRNKGFHSTGTCGTFGAAAAASLAMDLDLNETVNALGLAGTQAAGLLESDHAGTMGKHLHAGKAAQSGVLSALLAREGFTGAESIVEGNEGFLNATTYDYETALKNASKDDFKELRTKPHILNVYFKKYPVCRHLHSSIDAVMEILSEIKNETSSNHKIRNEILNIRVKTYKIAAEHNNYHPNTPEALKQSLPMSIALAVNDSLDLENLDSNAFKELELNEIAKRVEIVFDPELDDLYPSMRPSEVTMNLKNGEKYVKRVDLPLGEPENPLNKKDIIEKFQKLNPKFDVDVLGVVDEMESFKICDLIEIINEEFKSYIK</sequence>
<dbReference type="PANTHER" id="PTHR16943">
    <property type="entry name" value="2-METHYLCITRATE DEHYDRATASE-RELATED"/>
    <property type="match status" value="1"/>
</dbReference>
<evidence type="ECO:0000313" key="4">
    <source>
        <dbReference type="EMBL" id="SCG86440.1"/>
    </source>
</evidence>
<organism evidence="4 5">
    <name type="scientific">Methanobacterium congolense</name>
    <dbReference type="NCBI Taxonomy" id="118062"/>
    <lineage>
        <taxon>Archaea</taxon>
        <taxon>Methanobacteriati</taxon>
        <taxon>Methanobacteriota</taxon>
        <taxon>Methanomada group</taxon>
        <taxon>Methanobacteria</taxon>
        <taxon>Methanobacteriales</taxon>
        <taxon>Methanobacteriaceae</taxon>
        <taxon>Methanobacterium</taxon>
    </lineage>
</organism>
<dbReference type="OrthoDB" id="43639at2157"/>
<dbReference type="AlphaFoldDB" id="A0A1D3L4Q0"/>
<comment type="similarity">
    <text evidence="1">Belongs to the PrpD family.</text>
</comment>
<feature type="domain" description="MmgE/PrpD N-terminal" evidence="2">
    <location>
        <begin position="4"/>
        <end position="238"/>
    </location>
</feature>
<dbReference type="Pfam" id="PF03972">
    <property type="entry name" value="MmgE_PrpD_N"/>
    <property type="match status" value="1"/>
</dbReference>
<dbReference type="InterPro" id="IPR045337">
    <property type="entry name" value="MmgE_PrpD_C"/>
</dbReference>
<dbReference type="PANTHER" id="PTHR16943:SF8">
    <property type="entry name" value="2-METHYLCITRATE DEHYDRATASE"/>
    <property type="match status" value="1"/>
</dbReference>
<dbReference type="PATRIC" id="fig|129848.4.peg.1938"/>
<dbReference type="InterPro" id="IPR042183">
    <property type="entry name" value="MmgE/PrpD_sf_1"/>
</dbReference>
<dbReference type="RefSeq" id="WP_071907503.1">
    <property type="nucleotide sequence ID" value="NZ_LT607756.1"/>
</dbReference>
<evidence type="ECO:0000259" key="2">
    <source>
        <dbReference type="Pfam" id="PF03972"/>
    </source>
</evidence>
<dbReference type="Pfam" id="PF19305">
    <property type="entry name" value="MmgE_PrpD_C"/>
    <property type="match status" value="1"/>
</dbReference>
<dbReference type="STRING" id="118062.MCBB_1891"/>
<dbReference type="InterPro" id="IPR005656">
    <property type="entry name" value="MmgE_PrpD"/>
</dbReference>
<dbReference type="KEGG" id="mcub:MCBB_1891"/>
<proteinExistence type="inferred from homology"/>
<dbReference type="Gene3D" id="1.10.4100.10">
    <property type="entry name" value="2-methylcitrate dehydratase PrpD"/>
    <property type="match status" value="1"/>
</dbReference>
<dbReference type="Gene3D" id="3.30.1330.120">
    <property type="entry name" value="2-methylcitrate dehydratase PrpD"/>
    <property type="match status" value="1"/>
</dbReference>